<evidence type="ECO:0000256" key="9">
    <source>
        <dbReference type="ARBA" id="ARBA00023069"/>
    </source>
</evidence>
<accession>T1FYY4</accession>
<feature type="domain" description="Dynein heavy chain linker" evidence="13">
    <location>
        <begin position="1"/>
        <end position="215"/>
    </location>
</feature>
<sequence length="278" mass="33002">MKNSKYAKAFESDVNRWEKILSVILETVEMLLLIQKLWLYLENIFYGEEIKKQLPKETIYYEDVSNKWKIVLLQLFKIKNVYRACYSQGLYEMLIKMKQRLENIMNSLDMFLEIKRQVFPRFYFISNTDLLEMLGMSKNPLDMQYYIRKCFSNIHTLTMTKVGLSQKWEATHMNSSDGESVMLNSSINLDTAVEFWLLEVERVMKITMKEELKKCKSSLRKHTNKKDKWIKEHPGQCCNLASQIQWTADVTRALIPTKEHADKKSLKVMKKKQVILPL</sequence>
<evidence type="ECO:0000256" key="11">
    <source>
        <dbReference type="ARBA" id="ARBA00023212"/>
    </source>
</evidence>
<evidence type="ECO:0000256" key="2">
    <source>
        <dbReference type="ARBA" id="ARBA00022490"/>
    </source>
</evidence>
<dbReference type="RefSeq" id="XP_009022546.1">
    <property type="nucleotide sequence ID" value="XM_009024298.1"/>
</dbReference>
<dbReference type="EMBL" id="KB097143">
    <property type="protein sequence ID" value="ESN99370.1"/>
    <property type="molecule type" value="Genomic_DNA"/>
</dbReference>
<evidence type="ECO:0000256" key="8">
    <source>
        <dbReference type="ARBA" id="ARBA00023054"/>
    </source>
</evidence>
<gene>
    <name evidence="15" type="primary">20214032</name>
    <name evidence="14" type="ORF">HELRODRAFT_67233</name>
</gene>
<keyword evidence="4" id="KW-0677">Repeat</keyword>
<reference evidence="14 16" key="2">
    <citation type="journal article" date="2013" name="Nature">
        <title>Insights into bilaterian evolution from three spiralian genomes.</title>
        <authorList>
            <person name="Simakov O."/>
            <person name="Marletaz F."/>
            <person name="Cho S.J."/>
            <person name="Edsinger-Gonzales E."/>
            <person name="Havlak P."/>
            <person name="Hellsten U."/>
            <person name="Kuo D.H."/>
            <person name="Larsson T."/>
            <person name="Lv J."/>
            <person name="Arendt D."/>
            <person name="Savage R."/>
            <person name="Osoegawa K."/>
            <person name="de Jong P."/>
            <person name="Grimwood J."/>
            <person name="Chapman J.A."/>
            <person name="Shapiro H."/>
            <person name="Aerts A."/>
            <person name="Otillar R.P."/>
            <person name="Terry A.Y."/>
            <person name="Boore J.L."/>
            <person name="Grigoriev I.V."/>
            <person name="Lindberg D.R."/>
            <person name="Seaver E.C."/>
            <person name="Weisblat D.A."/>
            <person name="Putnam N.H."/>
            <person name="Rokhsar D.S."/>
        </authorList>
    </citation>
    <scope>NUCLEOTIDE SEQUENCE</scope>
</reference>
<keyword evidence="6" id="KW-0067">ATP-binding</keyword>
<evidence type="ECO:0000313" key="15">
    <source>
        <dbReference type="EnsemblMetazoa" id="HelroP67233"/>
    </source>
</evidence>
<dbReference type="GO" id="GO:0030286">
    <property type="term" value="C:dynein complex"/>
    <property type="evidence" value="ECO:0007669"/>
    <property type="project" value="UniProtKB-KW"/>
</dbReference>
<dbReference type="Proteomes" id="UP000015101">
    <property type="component" value="Unassembled WGS sequence"/>
</dbReference>
<dbReference type="InterPro" id="IPR026983">
    <property type="entry name" value="DHC"/>
</dbReference>
<evidence type="ECO:0000256" key="7">
    <source>
        <dbReference type="ARBA" id="ARBA00023017"/>
    </source>
</evidence>
<evidence type="ECO:0000256" key="1">
    <source>
        <dbReference type="ARBA" id="ARBA00004430"/>
    </source>
</evidence>
<keyword evidence="8" id="KW-0175">Coiled coil</keyword>
<dbReference type="HOGENOM" id="CLU_1002133_0_0_1"/>
<keyword evidence="10" id="KW-0505">Motor protein</keyword>
<keyword evidence="5" id="KW-0547">Nucleotide-binding</keyword>
<protein>
    <recommendedName>
        <fullName evidence="13">Dynein heavy chain linker domain-containing protein</fullName>
    </recommendedName>
</protein>
<keyword evidence="12" id="KW-0966">Cell projection</keyword>
<dbReference type="CTD" id="20214032"/>
<name>T1FYY4_HELRO</name>
<evidence type="ECO:0000313" key="16">
    <source>
        <dbReference type="Proteomes" id="UP000015101"/>
    </source>
</evidence>
<dbReference type="Gene3D" id="3.20.180.20">
    <property type="entry name" value="Dynein heavy chain, N-terminal domain 2"/>
    <property type="match status" value="1"/>
</dbReference>
<evidence type="ECO:0000256" key="3">
    <source>
        <dbReference type="ARBA" id="ARBA00022701"/>
    </source>
</evidence>
<dbReference type="InterPro" id="IPR042222">
    <property type="entry name" value="Dynein_2_N"/>
</dbReference>
<evidence type="ECO:0000256" key="6">
    <source>
        <dbReference type="ARBA" id="ARBA00022840"/>
    </source>
</evidence>
<organism evidence="15 16">
    <name type="scientific">Helobdella robusta</name>
    <name type="common">Californian leech</name>
    <dbReference type="NCBI Taxonomy" id="6412"/>
    <lineage>
        <taxon>Eukaryota</taxon>
        <taxon>Metazoa</taxon>
        <taxon>Spiralia</taxon>
        <taxon>Lophotrochozoa</taxon>
        <taxon>Annelida</taxon>
        <taxon>Clitellata</taxon>
        <taxon>Hirudinea</taxon>
        <taxon>Rhynchobdellida</taxon>
        <taxon>Glossiphoniidae</taxon>
        <taxon>Helobdella</taxon>
    </lineage>
</organism>
<dbReference type="PANTHER" id="PTHR45703:SF32">
    <property type="entry name" value="DYNEINS HEAVY CHAIN"/>
    <property type="match status" value="1"/>
</dbReference>
<dbReference type="GeneID" id="20214032"/>
<dbReference type="eggNOG" id="KOG3595">
    <property type="taxonomic scope" value="Eukaryota"/>
</dbReference>
<evidence type="ECO:0000256" key="10">
    <source>
        <dbReference type="ARBA" id="ARBA00023175"/>
    </source>
</evidence>
<dbReference type="EMBL" id="AMQM01001224">
    <property type="status" value="NOT_ANNOTATED_CDS"/>
    <property type="molecule type" value="Genomic_DNA"/>
</dbReference>
<dbReference type="Pfam" id="PF08393">
    <property type="entry name" value="DHC_N2"/>
    <property type="match status" value="1"/>
</dbReference>
<dbReference type="GO" id="GO:0005874">
    <property type="term" value="C:microtubule"/>
    <property type="evidence" value="ECO:0007669"/>
    <property type="project" value="UniProtKB-KW"/>
</dbReference>
<dbReference type="STRING" id="6412.T1FYY4"/>
<keyword evidence="3" id="KW-0493">Microtubule</keyword>
<proteinExistence type="predicted"/>
<reference evidence="15" key="3">
    <citation type="submission" date="2015-06" db="UniProtKB">
        <authorList>
            <consortium name="EnsemblMetazoa"/>
        </authorList>
    </citation>
    <scope>IDENTIFICATION</scope>
</reference>
<evidence type="ECO:0000259" key="13">
    <source>
        <dbReference type="Pfam" id="PF08393"/>
    </source>
</evidence>
<keyword evidence="16" id="KW-1185">Reference proteome</keyword>
<dbReference type="EnsemblMetazoa" id="HelroT67233">
    <property type="protein sequence ID" value="HelroP67233"/>
    <property type="gene ID" value="HelroG67233"/>
</dbReference>
<dbReference type="GO" id="GO:0045505">
    <property type="term" value="F:dynein intermediate chain binding"/>
    <property type="evidence" value="ECO:0007669"/>
    <property type="project" value="InterPro"/>
</dbReference>
<dbReference type="FunFam" id="3.20.180.20:FF:000001">
    <property type="entry name" value="Dynein axonemal heavy chain 5"/>
    <property type="match status" value="1"/>
</dbReference>
<evidence type="ECO:0000256" key="12">
    <source>
        <dbReference type="ARBA" id="ARBA00023273"/>
    </source>
</evidence>
<dbReference type="Gene3D" id="1.20.140.100">
    <property type="entry name" value="Dynein heavy chain, N-terminal domain 2"/>
    <property type="match status" value="1"/>
</dbReference>
<dbReference type="Gene3D" id="1.20.58.1120">
    <property type="match status" value="1"/>
</dbReference>
<keyword evidence="9" id="KW-0969">Cilium</keyword>
<dbReference type="KEGG" id="hro:HELRODRAFT_67233"/>
<dbReference type="OrthoDB" id="286107at2759"/>
<dbReference type="InParanoid" id="T1FYY4"/>
<dbReference type="AlphaFoldDB" id="T1FYY4"/>
<dbReference type="PANTHER" id="PTHR45703">
    <property type="entry name" value="DYNEIN HEAVY CHAIN"/>
    <property type="match status" value="1"/>
</dbReference>
<dbReference type="GO" id="GO:0051959">
    <property type="term" value="F:dynein light intermediate chain binding"/>
    <property type="evidence" value="ECO:0007669"/>
    <property type="project" value="InterPro"/>
</dbReference>
<evidence type="ECO:0000313" key="14">
    <source>
        <dbReference type="EMBL" id="ESN99370.1"/>
    </source>
</evidence>
<keyword evidence="11" id="KW-0206">Cytoskeleton</keyword>
<evidence type="ECO:0000256" key="5">
    <source>
        <dbReference type="ARBA" id="ARBA00022741"/>
    </source>
</evidence>
<keyword evidence="2" id="KW-0963">Cytoplasm</keyword>
<dbReference type="GO" id="GO:0007018">
    <property type="term" value="P:microtubule-based movement"/>
    <property type="evidence" value="ECO:0007669"/>
    <property type="project" value="InterPro"/>
</dbReference>
<reference evidence="16" key="1">
    <citation type="submission" date="2012-12" db="EMBL/GenBank/DDBJ databases">
        <authorList>
            <person name="Hellsten U."/>
            <person name="Grimwood J."/>
            <person name="Chapman J.A."/>
            <person name="Shapiro H."/>
            <person name="Aerts A."/>
            <person name="Otillar R.P."/>
            <person name="Terry A.Y."/>
            <person name="Boore J.L."/>
            <person name="Simakov O."/>
            <person name="Marletaz F."/>
            <person name="Cho S.-J."/>
            <person name="Edsinger-Gonzales E."/>
            <person name="Havlak P."/>
            <person name="Kuo D.-H."/>
            <person name="Larsson T."/>
            <person name="Lv J."/>
            <person name="Arendt D."/>
            <person name="Savage R."/>
            <person name="Osoegawa K."/>
            <person name="de Jong P."/>
            <person name="Lindberg D.R."/>
            <person name="Seaver E.C."/>
            <person name="Weisblat D.A."/>
            <person name="Putnam N.H."/>
            <person name="Grigoriev I.V."/>
            <person name="Rokhsar D.S."/>
        </authorList>
    </citation>
    <scope>NUCLEOTIDE SEQUENCE</scope>
</reference>
<dbReference type="GO" id="GO:0005524">
    <property type="term" value="F:ATP binding"/>
    <property type="evidence" value="ECO:0007669"/>
    <property type="project" value="UniProtKB-KW"/>
</dbReference>
<dbReference type="GO" id="GO:0005930">
    <property type="term" value="C:axoneme"/>
    <property type="evidence" value="ECO:0007669"/>
    <property type="project" value="UniProtKB-SubCell"/>
</dbReference>
<dbReference type="OMA" id="THESPNI"/>
<dbReference type="EMBL" id="AMQM01001225">
    <property type="status" value="NOT_ANNOTATED_CDS"/>
    <property type="molecule type" value="Genomic_DNA"/>
</dbReference>
<dbReference type="InterPro" id="IPR042228">
    <property type="entry name" value="Dynein_linker_3"/>
</dbReference>
<dbReference type="InterPro" id="IPR013602">
    <property type="entry name" value="Dynein_heavy_linker"/>
</dbReference>
<evidence type="ECO:0000256" key="4">
    <source>
        <dbReference type="ARBA" id="ARBA00022737"/>
    </source>
</evidence>
<comment type="subcellular location">
    <subcellularLocation>
        <location evidence="1">Cytoplasm</location>
        <location evidence="1">Cytoskeleton</location>
        <location evidence="1">Cilium axoneme</location>
    </subcellularLocation>
</comment>
<keyword evidence="7" id="KW-0243">Dynein</keyword>